<reference evidence="2" key="1">
    <citation type="submission" date="2016-07" db="EMBL/GenBank/DDBJ databases">
        <authorList>
            <person name="Florea S."/>
            <person name="Webb J.S."/>
            <person name="Jaromczyk J."/>
            <person name="Schardl C.L."/>
        </authorList>
    </citation>
    <scope>NUCLEOTIDE SEQUENCE [LARGE SCALE GENOMIC DNA]</scope>
    <source>
        <strain evidence="2">MV-1</strain>
    </source>
</reference>
<dbReference type="SUPFAM" id="SSF48371">
    <property type="entry name" value="ARM repeat"/>
    <property type="match status" value="1"/>
</dbReference>
<keyword evidence="2" id="KW-1185">Reference proteome</keyword>
<dbReference type="STRING" id="28181.BEN30_08380"/>
<dbReference type="AlphaFoldDB" id="A0A1E5Q8X2"/>
<proteinExistence type="predicted"/>
<dbReference type="EMBL" id="MCGG01000020">
    <property type="protein sequence ID" value="OEJ67738.1"/>
    <property type="molecule type" value="Genomic_DNA"/>
</dbReference>
<protein>
    <recommendedName>
        <fullName evidence="3">DUF2336 domain-containing protein</fullName>
    </recommendedName>
</protein>
<dbReference type="RefSeq" id="WP_069957598.1">
    <property type="nucleotide sequence ID" value="NZ_MCGG01000020.1"/>
</dbReference>
<evidence type="ECO:0000313" key="1">
    <source>
        <dbReference type="EMBL" id="OEJ67738.1"/>
    </source>
</evidence>
<evidence type="ECO:0000313" key="2">
    <source>
        <dbReference type="Proteomes" id="UP000095347"/>
    </source>
</evidence>
<dbReference type="OrthoDB" id="7888976at2"/>
<name>A0A1E5Q8X2_9PROT</name>
<dbReference type="Proteomes" id="UP000095347">
    <property type="component" value="Unassembled WGS sequence"/>
</dbReference>
<dbReference type="Gene3D" id="1.25.10.10">
    <property type="entry name" value="Leucine-rich Repeat Variant"/>
    <property type="match status" value="1"/>
</dbReference>
<accession>A0A1E5Q8X2</accession>
<dbReference type="InterPro" id="IPR011989">
    <property type="entry name" value="ARM-like"/>
</dbReference>
<evidence type="ECO:0008006" key="3">
    <source>
        <dbReference type="Google" id="ProtNLM"/>
    </source>
</evidence>
<organism evidence="1 2">
    <name type="scientific">Magnetovibrio blakemorei</name>
    <dbReference type="NCBI Taxonomy" id="28181"/>
    <lineage>
        <taxon>Bacteria</taxon>
        <taxon>Pseudomonadati</taxon>
        <taxon>Pseudomonadota</taxon>
        <taxon>Alphaproteobacteria</taxon>
        <taxon>Rhodospirillales</taxon>
        <taxon>Magnetovibrionaceae</taxon>
        <taxon>Magnetovibrio</taxon>
    </lineage>
</organism>
<dbReference type="InterPro" id="IPR016024">
    <property type="entry name" value="ARM-type_fold"/>
</dbReference>
<sequence length="416" mass="45200">MFKGLLDKFRKGTTLDYEEAKELASDQDVKVRQEVAEHPRAQPEILYFLATDKVASVRAAIANNSATPRLADVLLTKDVDEVVRSQLAAKISKLAPGLSANEVDKLRRMTYEALETLARDQAVKVRQIVAETLKDMADAPPDVIRHLAEDTELVVCAPVLENSPVLTERDLIQIINLNPTDGALSAISKRASLSDEVMEELFASNDSAAVAGLLGNGSVSIKEDLLERICDKSRTVKALQDPLVHRPTLPKGVALRLADFVADHLIKALLNRKDLDPVTAAAVREEVSWRLDQAAEKEAAATTETPYSKAQRLHENGELAPSMVESALKAGQKEYAIAALAVLAGKSVAAVEKIATAENAKAVVSLCWKAGLEPESILIMQKRFGAIKPPSVLKPKNGGFPLSDDEMDWLLEFFGD</sequence>
<gene>
    <name evidence="1" type="ORF">BEN30_08380</name>
</gene>
<dbReference type="InterPro" id="IPR019285">
    <property type="entry name" value="DUF2336"/>
</dbReference>
<dbReference type="Pfam" id="PF10098">
    <property type="entry name" value="DUF2336"/>
    <property type="match status" value="1"/>
</dbReference>
<comment type="caution">
    <text evidence="1">The sequence shown here is derived from an EMBL/GenBank/DDBJ whole genome shotgun (WGS) entry which is preliminary data.</text>
</comment>